<feature type="coiled-coil region" evidence="1">
    <location>
        <begin position="619"/>
        <end position="732"/>
    </location>
</feature>
<dbReference type="InterPro" id="IPR050302">
    <property type="entry name" value="Rab_GAP_TBC_domain"/>
</dbReference>
<feature type="region of interest" description="Disordered" evidence="2">
    <location>
        <begin position="153"/>
        <end position="192"/>
    </location>
</feature>
<feature type="region of interest" description="Disordered" evidence="2">
    <location>
        <begin position="62"/>
        <end position="126"/>
    </location>
</feature>
<name>A0AA38FPC5_TAXCH</name>
<dbReference type="Gene3D" id="1.10.8.270">
    <property type="entry name" value="putative rabgap domain of human tbc1 domain family member 14 like domains"/>
    <property type="match status" value="1"/>
</dbReference>
<reference evidence="4 5" key="1">
    <citation type="journal article" date="2021" name="Nat. Plants">
        <title>The Taxus genome provides insights into paclitaxel biosynthesis.</title>
        <authorList>
            <person name="Xiong X."/>
            <person name="Gou J."/>
            <person name="Liao Q."/>
            <person name="Li Y."/>
            <person name="Zhou Q."/>
            <person name="Bi G."/>
            <person name="Li C."/>
            <person name="Du R."/>
            <person name="Wang X."/>
            <person name="Sun T."/>
            <person name="Guo L."/>
            <person name="Liang H."/>
            <person name="Lu P."/>
            <person name="Wu Y."/>
            <person name="Zhang Z."/>
            <person name="Ro D.K."/>
            <person name="Shang Y."/>
            <person name="Huang S."/>
            <person name="Yan J."/>
        </authorList>
    </citation>
    <scope>NUCLEOTIDE SEQUENCE [LARGE SCALE GENOMIC DNA]</scope>
    <source>
        <strain evidence="4">Ta-2019</strain>
    </source>
</reference>
<feature type="compositionally biased region" description="Acidic residues" evidence="2">
    <location>
        <begin position="179"/>
        <end position="188"/>
    </location>
</feature>
<comment type="caution">
    <text evidence="4">The sequence shown here is derived from an EMBL/GenBank/DDBJ whole genome shotgun (WGS) entry which is preliminary data.</text>
</comment>
<evidence type="ECO:0000259" key="3">
    <source>
        <dbReference type="PROSITE" id="PS50086"/>
    </source>
</evidence>
<keyword evidence="5" id="KW-1185">Reference proteome</keyword>
<dbReference type="PROSITE" id="PS50086">
    <property type="entry name" value="TBC_RABGAP"/>
    <property type="match status" value="1"/>
</dbReference>
<feature type="region of interest" description="Disordered" evidence="2">
    <location>
        <begin position="733"/>
        <end position="796"/>
    </location>
</feature>
<evidence type="ECO:0000313" key="4">
    <source>
        <dbReference type="EMBL" id="KAH9307996.1"/>
    </source>
</evidence>
<gene>
    <name evidence="4" type="ORF">KI387_035907</name>
</gene>
<feature type="domain" description="Rab-GAP TBC" evidence="3">
    <location>
        <begin position="237"/>
        <end position="446"/>
    </location>
</feature>
<dbReference type="PANTHER" id="PTHR47219:SF20">
    <property type="entry name" value="TBC1 DOMAIN FAMILY MEMBER 2B"/>
    <property type="match status" value="1"/>
</dbReference>
<dbReference type="SMART" id="SM00164">
    <property type="entry name" value="TBC"/>
    <property type="match status" value="1"/>
</dbReference>
<accession>A0AA38FPC5</accession>
<dbReference type="EMBL" id="JAHRHJ020000007">
    <property type="protein sequence ID" value="KAH9307996.1"/>
    <property type="molecule type" value="Genomic_DNA"/>
</dbReference>
<dbReference type="InterPro" id="IPR035969">
    <property type="entry name" value="Rab-GAP_TBC_sf"/>
</dbReference>
<dbReference type="Pfam" id="PF00566">
    <property type="entry name" value="RabGAP-TBC"/>
    <property type="match status" value="1"/>
</dbReference>
<dbReference type="Gene3D" id="1.10.472.80">
    <property type="entry name" value="Ypt/Rab-GAP domain of gyp1p, domain 3"/>
    <property type="match status" value="1"/>
</dbReference>
<evidence type="ECO:0000256" key="2">
    <source>
        <dbReference type="SAM" id="MobiDB-lite"/>
    </source>
</evidence>
<feature type="compositionally biased region" description="Basic and acidic residues" evidence="2">
    <location>
        <begin position="771"/>
        <end position="790"/>
    </location>
</feature>
<sequence>MRGKGRQVLPLANLELSRDVYGFTVRPQHLQRYREYARIYKEEEGERSERWQHFLKTYVDSTQAPTLDLPSNEQLQSSTKDSNCEEPTATAKTENITGSLDKRSSDKSSKVDYAKQGKENHKTQTWSDIRPSLDAIERNLSFRIRKRKVTPGFNKDANSESRFPSAEDLRSLKVGSPASDDDSEEEFYDVERSDSVADVSLNDGTLNDTAANGVSPRVSNAEPCSWKEELESLVRGGVPMALRKELWQAFVGASTRRIENYYNELLMLRRDDESDDTKDSTFQSNTVANGISEPSIVEKWKIQIEKDLPRTFPGHPALDEDGRNALRRLLTAYARHNPSVGYCQAMNFFAGLLLLLMPEENAFWTLTGIIDDYFDGYYSEKMVESQVDQLVFEELVRECFPRLVAHLDNLGVQVAWVTGPWFLSIFVNVLPWESVLRVWDVLLYEGNRTMLFRTALALMELYGPALITTKDAGDAVTLLQSLAGSTFDSSQLVLTACMGYQVVDETRLKELRGKHRPTVLTSIEERSKEPNLWKTSRGLVSKLYTDKSDEDTSVEKGELLGRGKVDSEGNFIKSGSFEQIDFDNLSNGLVDNDNANSNADLQDQVKWLKIELCRALEEKRSATLRAEELETALVEMVKEDNRRLLSAKLEQLESEMENLRQSLVEKEEQEHAMLQVMMRVEQEQRLTEDARRFAEQDATAQRHAANVLEVKYEDAKNKLAMMEKRAIMAESTLEATLQSQPSQQTSSRRAPDSPWFEEPQKLSLPQNGLQRRNEKLSKETQAHRGTKEEGGNDQDPVLHLLPSFADIPPVENHLQERDPLGIQQENQKKLRMDSTMRLATQYFYGIFVATNLDGNAQQLLNIIPNLVSEEDTTFLLHPALEKELQTIVWAMKKGKIPGSDGFPIEFYQEFWDIIKNDLFELVEECRQAKIVLKVINPTYIPLVPKKEEALCNVLYKIITKVIAERLKTIINKVISLERGGFVPRRQIYDDIVLAQEALHSMDIKKKPAMFLRLGLSKAYDKLQEGGLLSEHLLRMKDLRDQLSFINKKVDDDDMVALVLNIAYLLLAEERDSDDEYALYCILRHHAQMIVVPVVGIIDSGASRTLSHVVWTETDKVVSLGIGHGWSSIRLVDLAAINMNALACGRTAPPVFYGMCRYGGSHALGGWI</sequence>
<feature type="compositionally biased region" description="Low complexity" evidence="2">
    <location>
        <begin position="738"/>
        <end position="747"/>
    </location>
</feature>
<feature type="compositionally biased region" description="Basic and acidic residues" evidence="2">
    <location>
        <begin position="100"/>
        <end position="122"/>
    </location>
</feature>
<evidence type="ECO:0000313" key="5">
    <source>
        <dbReference type="Proteomes" id="UP000824469"/>
    </source>
</evidence>
<keyword evidence="1" id="KW-0175">Coiled coil</keyword>
<feature type="compositionally biased region" description="Polar residues" evidence="2">
    <location>
        <begin position="62"/>
        <end position="81"/>
    </location>
</feature>
<dbReference type="FunFam" id="1.10.8.270:FF:000018">
    <property type="entry name" value="Ypt/Rab-GAP domain of gyp1p superfamily protein"/>
    <property type="match status" value="1"/>
</dbReference>
<dbReference type="GO" id="GO:0005096">
    <property type="term" value="F:GTPase activator activity"/>
    <property type="evidence" value="ECO:0007669"/>
    <property type="project" value="TreeGrafter"/>
</dbReference>
<dbReference type="AlphaFoldDB" id="A0AA38FPC5"/>
<dbReference type="SUPFAM" id="SSF47923">
    <property type="entry name" value="Ypt/Rab-GAP domain of gyp1p"/>
    <property type="match status" value="2"/>
</dbReference>
<dbReference type="FunFam" id="1.10.472.80:FF:000013">
    <property type="entry name" value="TBC1 domain family member 8B"/>
    <property type="match status" value="1"/>
</dbReference>
<protein>
    <recommendedName>
        <fullName evidence="3">Rab-GAP TBC domain-containing protein</fullName>
    </recommendedName>
</protein>
<organism evidence="4 5">
    <name type="scientific">Taxus chinensis</name>
    <name type="common">Chinese yew</name>
    <name type="synonym">Taxus wallichiana var. chinensis</name>
    <dbReference type="NCBI Taxonomy" id="29808"/>
    <lineage>
        <taxon>Eukaryota</taxon>
        <taxon>Viridiplantae</taxon>
        <taxon>Streptophyta</taxon>
        <taxon>Embryophyta</taxon>
        <taxon>Tracheophyta</taxon>
        <taxon>Spermatophyta</taxon>
        <taxon>Pinopsida</taxon>
        <taxon>Pinidae</taxon>
        <taxon>Conifers II</taxon>
        <taxon>Cupressales</taxon>
        <taxon>Taxaceae</taxon>
        <taxon>Taxus</taxon>
    </lineage>
</organism>
<evidence type="ECO:0000256" key="1">
    <source>
        <dbReference type="SAM" id="Coils"/>
    </source>
</evidence>
<dbReference type="InterPro" id="IPR000195">
    <property type="entry name" value="Rab-GAP-TBC_dom"/>
</dbReference>
<dbReference type="OMA" id="WKHFLER"/>
<dbReference type="Proteomes" id="UP000824469">
    <property type="component" value="Unassembled WGS sequence"/>
</dbReference>
<dbReference type="GO" id="GO:0031267">
    <property type="term" value="F:small GTPase binding"/>
    <property type="evidence" value="ECO:0007669"/>
    <property type="project" value="TreeGrafter"/>
</dbReference>
<dbReference type="PANTHER" id="PTHR47219">
    <property type="entry name" value="RAB GTPASE-ACTIVATING PROTEIN 1-LIKE"/>
    <property type="match status" value="1"/>
</dbReference>
<proteinExistence type="predicted"/>